<dbReference type="InterPro" id="IPR011335">
    <property type="entry name" value="Restrct_endonuc-II-like"/>
</dbReference>
<evidence type="ECO:0000259" key="1">
    <source>
        <dbReference type="Pfam" id="PF05685"/>
    </source>
</evidence>
<organism evidence="2 3">
    <name type="scientific">Thiothrix nivea (strain ATCC 35100 / DSM 5205 / JP2)</name>
    <dbReference type="NCBI Taxonomy" id="870187"/>
    <lineage>
        <taxon>Bacteria</taxon>
        <taxon>Pseudomonadati</taxon>
        <taxon>Pseudomonadota</taxon>
        <taxon>Gammaproteobacteria</taxon>
        <taxon>Thiotrichales</taxon>
        <taxon>Thiotrichaceae</taxon>
        <taxon>Thiothrix</taxon>
    </lineage>
</organism>
<gene>
    <name evidence="2" type="ORF">Thini_3090</name>
</gene>
<dbReference type="SUPFAM" id="SSF52980">
    <property type="entry name" value="Restriction endonuclease-like"/>
    <property type="match status" value="1"/>
</dbReference>
<dbReference type="PANTHER" id="PTHR34107">
    <property type="entry name" value="SLL0198 PROTEIN-RELATED"/>
    <property type="match status" value="1"/>
</dbReference>
<keyword evidence="3" id="KW-1185">Reference proteome</keyword>
<dbReference type="InterPro" id="IPR008538">
    <property type="entry name" value="Uma2"/>
</dbReference>
<accession>A0A656HHV1</accession>
<evidence type="ECO:0000313" key="2">
    <source>
        <dbReference type="EMBL" id="EIJ35614.1"/>
    </source>
</evidence>
<dbReference type="AlphaFoldDB" id="A0A656HHV1"/>
<sequence length="186" mass="20852">MGRQVFWFFMSIDTFQGFRYTEAVTTGLMETIMQWADVLADPSLKNLPFKIELNEKGHIEMSPASNFHGFLQSELVWLLRSQLDTGRVITECSIDTPKGVKVADVAWCSPAFVEEQGDRTPFTKAPEICVEVVSPSNTFVEMQDKVLLYLAKGAKEVWLVKMPGTTAIYRSEGEVNGSLFVSKTVV</sequence>
<feature type="domain" description="Putative restriction endonuclease" evidence="1">
    <location>
        <begin position="49"/>
        <end position="162"/>
    </location>
</feature>
<proteinExistence type="predicted"/>
<dbReference type="Pfam" id="PF05685">
    <property type="entry name" value="Uma2"/>
    <property type="match status" value="1"/>
</dbReference>
<dbReference type="Proteomes" id="UP000005317">
    <property type="component" value="Unassembled WGS sequence"/>
</dbReference>
<dbReference type="EMBL" id="JH651384">
    <property type="protein sequence ID" value="EIJ35614.1"/>
    <property type="molecule type" value="Genomic_DNA"/>
</dbReference>
<protein>
    <recommendedName>
        <fullName evidence="1">Putative restriction endonuclease domain-containing protein</fullName>
    </recommendedName>
</protein>
<dbReference type="Gene3D" id="3.90.1570.10">
    <property type="entry name" value="tt1808, chain A"/>
    <property type="match status" value="1"/>
</dbReference>
<evidence type="ECO:0000313" key="3">
    <source>
        <dbReference type="Proteomes" id="UP000005317"/>
    </source>
</evidence>
<dbReference type="InterPro" id="IPR012296">
    <property type="entry name" value="Nuclease_put_TT1808"/>
</dbReference>
<dbReference type="PANTHER" id="PTHR34107:SF4">
    <property type="entry name" value="SLL1222 PROTEIN"/>
    <property type="match status" value="1"/>
</dbReference>
<dbReference type="CDD" id="cd06260">
    <property type="entry name" value="DUF820-like"/>
    <property type="match status" value="1"/>
</dbReference>
<reference evidence="3" key="1">
    <citation type="journal article" date="2011" name="Stand. Genomic Sci.">
        <title>Genome sequence of the filamentous, gliding Thiothrix nivea neotype strain (JP2(T)).</title>
        <authorList>
            <person name="Lapidus A."/>
            <person name="Nolan M."/>
            <person name="Lucas S."/>
            <person name="Glavina Del Rio T."/>
            <person name="Tice H."/>
            <person name="Cheng J.F."/>
            <person name="Tapia R."/>
            <person name="Han C."/>
            <person name="Goodwin L."/>
            <person name="Pitluck S."/>
            <person name="Liolios K."/>
            <person name="Pagani I."/>
            <person name="Ivanova N."/>
            <person name="Huntemann M."/>
            <person name="Mavromatis K."/>
            <person name="Mikhailova N."/>
            <person name="Pati A."/>
            <person name="Chen A."/>
            <person name="Palaniappan K."/>
            <person name="Land M."/>
            <person name="Brambilla E.M."/>
            <person name="Rohde M."/>
            <person name="Abt B."/>
            <person name="Verbarg S."/>
            <person name="Goker M."/>
            <person name="Bristow J."/>
            <person name="Eisen J.A."/>
            <person name="Markowitz V."/>
            <person name="Hugenholtz P."/>
            <person name="Kyrpides N.C."/>
            <person name="Klenk H.P."/>
            <person name="Woyke T."/>
        </authorList>
    </citation>
    <scope>NUCLEOTIDE SEQUENCE [LARGE SCALE GENOMIC DNA]</scope>
    <source>
        <strain evidence="3">ATCC 35100 / DSM 5205 / JP2</strain>
    </source>
</reference>
<name>A0A656HHV1_THINJ</name>